<dbReference type="RefSeq" id="WP_136424146.1">
    <property type="nucleotide sequence ID" value="NZ_SSSN01000005.1"/>
</dbReference>
<dbReference type="PANTHER" id="PTHR48079:SF6">
    <property type="entry name" value="NAD(P)-BINDING DOMAIN-CONTAINING PROTEIN-RELATED"/>
    <property type="match status" value="1"/>
</dbReference>
<evidence type="ECO:0000313" key="2">
    <source>
        <dbReference type="EMBL" id="THG34348.1"/>
    </source>
</evidence>
<feature type="domain" description="NAD-dependent epimerase/dehydratase" evidence="1">
    <location>
        <begin position="3"/>
        <end position="230"/>
    </location>
</feature>
<dbReference type="InterPro" id="IPR001509">
    <property type="entry name" value="Epimerase_deHydtase"/>
</dbReference>
<dbReference type="InterPro" id="IPR051783">
    <property type="entry name" value="NAD(P)-dependent_oxidoreduct"/>
</dbReference>
<evidence type="ECO:0000259" key="1">
    <source>
        <dbReference type="Pfam" id="PF01370"/>
    </source>
</evidence>
<organism evidence="2 3">
    <name type="scientific">Orlajensenia flava</name>
    <dbReference type="NCBI Taxonomy" id="2565934"/>
    <lineage>
        <taxon>Bacteria</taxon>
        <taxon>Bacillati</taxon>
        <taxon>Actinomycetota</taxon>
        <taxon>Actinomycetes</taxon>
        <taxon>Micrococcales</taxon>
        <taxon>Microbacteriaceae</taxon>
        <taxon>Orlajensenia</taxon>
    </lineage>
</organism>
<dbReference type="PANTHER" id="PTHR48079">
    <property type="entry name" value="PROTEIN YEEZ"/>
    <property type="match status" value="1"/>
</dbReference>
<dbReference type="Gene3D" id="3.40.50.720">
    <property type="entry name" value="NAD(P)-binding Rossmann-like Domain"/>
    <property type="match status" value="1"/>
</dbReference>
<dbReference type="Proteomes" id="UP000307380">
    <property type="component" value="Unassembled WGS sequence"/>
</dbReference>
<protein>
    <submittedName>
        <fullName evidence="2">NAD(P)-dependent oxidoreductase</fullName>
    </submittedName>
</protein>
<evidence type="ECO:0000313" key="3">
    <source>
        <dbReference type="Proteomes" id="UP000307380"/>
    </source>
</evidence>
<keyword evidence="3" id="KW-1185">Reference proteome</keyword>
<proteinExistence type="predicted"/>
<dbReference type="OrthoDB" id="9787292at2"/>
<accession>A0A4S4FVK2</accession>
<sequence length="308" mass="32810">MRVLLAGASGALGRQLVPQLLAAGHEVLGITRSPESADRLRSIGADAVVADVLDRDALLASLTGERADTVMHQLTALSKPPLFYGSMTATNVLREGGTAHLVEVAHLVGATRMVTQSIVLGYGFRRQHPAPVDESAPFGELEGTGADPTFAALVSAEQQVFTAQGIDGIALRYGILYGEDVRTVAAGLRRRMLPVTSWNGAIPFVHHADAASAAVAALDRGRPGTAYNVASEQRVSWREYVQTASRVLELPAPLRAPVGVLRAAAPYAGEFMTRIDLQVSAQQARDELGWEPRYGTVDDGLRQSRSLL</sequence>
<name>A0A4S4FVK2_9MICO</name>
<gene>
    <name evidence="2" type="ORF">E6C70_08695</name>
</gene>
<dbReference type="EMBL" id="SSSN01000005">
    <property type="protein sequence ID" value="THG34348.1"/>
    <property type="molecule type" value="Genomic_DNA"/>
</dbReference>
<dbReference type="GO" id="GO:0004029">
    <property type="term" value="F:aldehyde dehydrogenase (NAD+) activity"/>
    <property type="evidence" value="ECO:0007669"/>
    <property type="project" value="TreeGrafter"/>
</dbReference>
<dbReference type="InterPro" id="IPR036291">
    <property type="entry name" value="NAD(P)-bd_dom_sf"/>
</dbReference>
<dbReference type="GO" id="GO:0005737">
    <property type="term" value="C:cytoplasm"/>
    <property type="evidence" value="ECO:0007669"/>
    <property type="project" value="TreeGrafter"/>
</dbReference>
<reference evidence="2 3" key="1">
    <citation type="submission" date="2019-04" db="EMBL/GenBank/DDBJ databases">
        <authorList>
            <person name="Jiang L."/>
        </authorList>
    </citation>
    <scope>NUCLEOTIDE SEQUENCE [LARGE SCALE GENOMIC DNA]</scope>
    <source>
        <strain evidence="2 3">YIM 131861</strain>
    </source>
</reference>
<dbReference type="SUPFAM" id="SSF51735">
    <property type="entry name" value="NAD(P)-binding Rossmann-fold domains"/>
    <property type="match status" value="1"/>
</dbReference>
<comment type="caution">
    <text evidence="2">The sequence shown here is derived from an EMBL/GenBank/DDBJ whole genome shotgun (WGS) entry which is preliminary data.</text>
</comment>
<dbReference type="Pfam" id="PF01370">
    <property type="entry name" value="Epimerase"/>
    <property type="match status" value="1"/>
</dbReference>
<dbReference type="AlphaFoldDB" id="A0A4S4FVK2"/>